<organism evidence="1 2">
    <name type="scientific">Cupriavidus taiwanensis</name>
    <dbReference type="NCBI Taxonomy" id="164546"/>
    <lineage>
        <taxon>Bacteria</taxon>
        <taxon>Pseudomonadati</taxon>
        <taxon>Pseudomonadota</taxon>
        <taxon>Betaproteobacteria</taxon>
        <taxon>Burkholderiales</taxon>
        <taxon>Burkholderiaceae</taxon>
        <taxon>Cupriavidus</taxon>
    </lineage>
</organism>
<evidence type="ECO:0000313" key="1">
    <source>
        <dbReference type="EMBL" id="SPC25682.1"/>
    </source>
</evidence>
<reference evidence="1 2" key="1">
    <citation type="submission" date="2018-01" db="EMBL/GenBank/DDBJ databases">
        <authorList>
            <person name="Clerissi C."/>
        </authorList>
    </citation>
    <scope>NUCLEOTIDE SEQUENCE [LARGE SCALE GENOMIC DNA]</scope>
    <source>
        <strain evidence="1">Cupriavidus taiwanensis STM 6021</strain>
    </source>
</reference>
<protein>
    <submittedName>
        <fullName evidence="1">Uncharacterized protein</fullName>
    </submittedName>
</protein>
<proteinExistence type="predicted"/>
<dbReference type="Proteomes" id="UP000257139">
    <property type="component" value="Unassembled WGS sequence"/>
</dbReference>
<evidence type="ECO:0000313" key="2">
    <source>
        <dbReference type="Proteomes" id="UP000257139"/>
    </source>
</evidence>
<accession>A0A7Z7NQ84</accession>
<gene>
    <name evidence="1" type="ORF">CBM2594_U10183</name>
</gene>
<dbReference type="RefSeq" id="WP_147309049.1">
    <property type="nucleotide sequence ID" value="NZ_OFSW01000032.1"/>
</dbReference>
<comment type="caution">
    <text evidence="1">The sequence shown here is derived from an EMBL/GenBank/DDBJ whole genome shotgun (WGS) entry which is preliminary data.</text>
</comment>
<name>A0A7Z7NQ84_9BURK</name>
<dbReference type="AlphaFoldDB" id="A0A7Z7NQ84"/>
<sequence length="95" mass="10773">MLINEIDHQLVGECDSEDERRALWRERSLWFKARRIWNVVQAMFKGQITARSCVRALRYPAFVVFVAMKPSRGGGLLLVCPAAADAECDSLECLS</sequence>
<dbReference type="EMBL" id="OGUU01000045">
    <property type="protein sequence ID" value="SPC25682.1"/>
    <property type="molecule type" value="Genomic_DNA"/>
</dbReference>